<name>A0A017RSC8_9CLOT</name>
<organism evidence="1 2">
    <name type="scientific">Fervidicella metallireducens AeB</name>
    <dbReference type="NCBI Taxonomy" id="1403537"/>
    <lineage>
        <taxon>Bacteria</taxon>
        <taxon>Bacillati</taxon>
        <taxon>Bacillota</taxon>
        <taxon>Clostridia</taxon>
        <taxon>Eubacteriales</taxon>
        <taxon>Clostridiaceae</taxon>
        <taxon>Fervidicella</taxon>
    </lineage>
</organism>
<protein>
    <submittedName>
        <fullName evidence="1">Uncharacterized protein</fullName>
    </submittedName>
</protein>
<dbReference type="Proteomes" id="UP000019681">
    <property type="component" value="Unassembled WGS sequence"/>
</dbReference>
<comment type="caution">
    <text evidence="1">The sequence shown here is derived from an EMBL/GenBank/DDBJ whole genome shotgun (WGS) entry which is preliminary data.</text>
</comment>
<reference evidence="1 2" key="1">
    <citation type="journal article" date="2014" name="Genome Announc.">
        <title>Draft Genome Sequence of Fervidicella metallireducens Strain AeBT, an Iron-Reducing Thermoanaerobe from the Great Artesian Basin.</title>
        <authorList>
            <person name="Patel B.K."/>
        </authorList>
    </citation>
    <scope>NUCLEOTIDE SEQUENCE [LARGE SCALE GENOMIC DNA]</scope>
    <source>
        <strain evidence="1 2">AeB</strain>
    </source>
</reference>
<dbReference type="AlphaFoldDB" id="A0A017RSC8"/>
<sequence length="232" mass="26694">MKKIWSCMLALILIVGMFYKPCIVSAAEFNQRSNQKMLLGKVENTNIYEIVESAKNNGIDVEITDISKVDVNELLNIINYAMSERQDLITIENKTKENYNERLDFEKYIKPMAEDGRLYERLVTKYYTGYKDINNKNYNYTLAIMIRYTCYEDPLGKNIESINNIDSRISNIGLTLKSYEQRDSWVSSNNGTYAIVGGRGRITVEISGVTISWDVLFSTTFYAGEGQVLFSY</sequence>
<gene>
    <name evidence="1" type="ORF">Q428_13610</name>
</gene>
<evidence type="ECO:0000313" key="2">
    <source>
        <dbReference type="Proteomes" id="UP000019681"/>
    </source>
</evidence>
<accession>A0A017RSC8</accession>
<keyword evidence="2" id="KW-1185">Reference proteome</keyword>
<dbReference type="RefSeq" id="WP_035381534.1">
    <property type="nucleotide sequence ID" value="NZ_AZQP01000061.1"/>
</dbReference>
<proteinExistence type="predicted"/>
<evidence type="ECO:0000313" key="1">
    <source>
        <dbReference type="EMBL" id="EYE87374.1"/>
    </source>
</evidence>
<dbReference type="EMBL" id="AZQP01000061">
    <property type="protein sequence ID" value="EYE87374.1"/>
    <property type="molecule type" value="Genomic_DNA"/>
</dbReference>